<dbReference type="PROSITE" id="PS51257">
    <property type="entry name" value="PROKAR_LIPOPROTEIN"/>
    <property type="match status" value="1"/>
</dbReference>
<feature type="domain" description="Outer membrane cytochrome MtrC/MtrF-like" evidence="4">
    <location>
        <begin position="527"/>
        <end position="732"/>
    </location>
</feature>
<name>A0A3N1NPE9_9GAMM</name>
<proteinExistence type="predicted"/>
<dbReference type="Proteomes" id="UP000273643">
    <property type="component" value="Unassembled WGS sequence"/>
</dbReference>
<evidence type="ECO:0000259" key="3">
    <source>
        <dbReference type="Pfam" id="PF22112"/>
    </source>
</evidence>
<feature type="domain" description="Outer membrane cytochrome MtrC/MtrF-like" evidence="4">
    <location>
        <begin position="221"/>
        <end position="374"/>
    </location>
</feature>
<dbReference type="PANTHER" id="PTHR35038:SF6">
    <property type="entry name" value="SURFACE LOCALIZED DECAHEME CYTOCHROME C LIPOPROTEIN"/>
    <property type="match status" value="1"/>
</dbReference>
<keyword evidence="6" id="KW-1185">Reference proteome</keyword>
<dbReference type="AlphaFoldDB" id="A0A3N1NPE9"/>
<feature type="compositionally biased region" description="Pro residues" evidence="2">
    <location>
        <begin position="39"/>
        <end position="49"/>
    </location>
</feature>
<dbReference type="EMBL" id="RJUK01000001">
    <property type="protein sequence ID" value="ROQ20732.1"/>
    <property type="molecule type" value="Genomic_DNA"/>
</dbReference>
<dbReference type="InterPro" id="IPR054337">
    <property type="entry name" value="Mtrc-MtrF-like_dom_II/IV"/>
</dbReference>
<dbReference type="InterPro" id="IPR051829">
    <property type="entry name" value="Multiheme_Cytochr_ET"/>
</dbReference>
<evidence type="ECO:0000313" key="5">
    <source>
        <dbReference type="EMBL" id="ROQ20732.1"/>
    </source>
</evidence>
<dbReference type="Pfam" id="PF22113">
    <property type="entry name" value="Mtrc-MtrF_II-IV_dom"/>
    <property type="match status" value="2"/>
</dbReference>
<accession>A0A3N1NPE9</accession>
<organism evidence="5 6">
    <name type="scientific">Marinimicrobium koreense</name>
    <dbReference type="NCBI Taxonomy" id="306545"/>
    <lineage>
        <taxon>Bacteria</taxon>
        <taxon>Pseudomonadati</taxon>
        <taxon>Pseudomonadota</taxon>
        <taxon>Gammaproteobacteria</taxon>
        <taxon>Cellvibrionales</taxon>
        <taxon>Cellvibrionaceae</taxon>
        <taxon>Marinimicrobium</taxon>
    </lineage>
</organism>
<reference evidence="5 6" key="1">
    <citation type="submission" date="2018-11" db="EMBL/GenBank/DDBJ databases">
        <title>Genomic Encyclopedia of Type Strains, Phase IV (KMG-IV): sequencing the most valuable type-strain genomes for metagenomic binning, comparative biology and taxonomic classification.</title>
        <authorList>
            <person name="Goeker M."/>
        </authorList>
    </citation>
    <scope>NUCLEOTIDE SEQUENCE [LARGE SCALE GENOMIC DNA]</scope>
    <source>
        <strain evidence="5 6">DSM 16974</strain>
    </source>
</reference>
<feature type="domain" description="OmcA-like N-terminal" evidence="3">
    <location>
        <begin position="68"/>
        <end position="213"/>
    </location>
</feature>
<evidence type="ECO:0000313" key="6">
    <source>
        <dbReference type="Proteomes" id="UP000273643"/>
    </source>
</evidence>
<sequence length="734" mass="77747">MSSDPSRRARFLNVMVGALLLLGLIGCDGDSGPTGAAGPPGPSGPPGEPGPTGGGGAGPVPTALQVDITEVSIEDSVVVDFLVLDQDGYPFSHLEQLNFTVAKLVPGTEGNSSAWQSYINREEAPGEGPWPGTETVIQATTESSSEGALVSNGDGSYHYTFDLDLNAVSAPLVVEYEPELTHRVGLQVGGSFRGESLPAANAVYTFQPSTGLTPEQDIDHRKIVSQESCSSCHGNDLALHGGGRVDVDYCVTCHNPGSVDAQSGHSLDFREMIHKIHMGERLPSVQSGEDYILWGFRNSPSDFSDVVHPQDPRNCLTCHDPEDEATPQALQIVEKPSMEACGSCHDDIDFVAGVGHPATNNSECTICHKPGGFAGDVLASHAIPGQVAAQRFHFNLLEVIATGQNEIPTVTFSVTDPTNDDAPYHILEDPLFGPGASLSIRIGWDTRDYVHGPAAGLSVTNVHQNATDNNDGTFTISVTGALPGDATGSGVVGMEGRAVDPDEGFQIPITGAVEYFAITDSEPVPRRQVVETQKCQTCHSRNDALAFHGGQRTDEVQLCAICHNPNTTDLARRAGDTVVEGISMLDGLPEQSVHFKYMIHAIHGSEVRDEPYVAYGFGNNAHDFSELRYPRGADDCLACHTDDGYQLPLPANVLGTTVLTQGNPADPSVHLKVSEASAACGSCHTNDLAQTHMILNGGVFDQTQEVLDAAVTETCSVCHGPGQIADVERVHGLR</sequence>
<dbReference type="InterPro" id="IPR054336">
    <property type="entry name" value="OmcA-like_N"/>
</dbReference>
<dbReference type="Pfam" id="PF22112">
    <property type="entry name" value="OmcA-like_N"/>
    <property type="match status" value="1"/>
</dbReference>
<dbReference type="PANTHER" id="PTHR35038">
    <property type="entry name" value="DISSIMILATORY SULFITE REDUCTASE SIRA"/>
    <property type="match status" value="1"/>
</dbReference>
<dbReference type="Gene3D" id="1.20.5.320">
    <property type="entry name" value="6-Phosphogluconate Dehydrogenase, domain 3"/>
    <property type="match status" value="1"/>
</dbReference>
<evidence type="ECO:0000256" key="1">
    <source>
        <dbReference type="ARBA" id="ARBA00022729"/>
    </source>
</evidence>
<gene>
    <name evidence="5" type="ORF">EDC38_1345</name>
</gene>
<keyword evidence="1" id="KW-0732">Signal</keyword>
<dbReference type="Gene3D" id="3.90.10.10">
    <property type="entry name" value="Cytochrome C3"/>
    <property type="match status" value="1"/>
</dbReference>
<evidence type="ECO:0000259" key="4">
    <source>
        <dbReference type="Pfam" id="PF22113"/>
    </source>
</evidence>
<dbReference type="Gene3D" id="1.10.720.180">
    <property type="match status" value="2"/>
</dbReference>
<evidence type="ECO:0000256" key="2">
    <source>
        <dbReference type="SAM" id="MobiDB-lite"/>
    </source>
</evidence>
<dbReference type="InterPro" id="IPR036280">
    <property type="entry name" value="Multihaem_cyt_sf"/>
</dbReference>
<protein>
    <submittedName>
        <fullName evidence="5">OmcA/MtrC family decaheme c-type cytochrome</fullName>
    </submittedName>
</protein>
<dbReference type="InterPro" id="IPR020014">
    <property type="entry name" value="Decahaem_cyt-c_OmcA/MtrC"/>
</dbReference>
<feature type="region of interest" description="Disordered" evidence="2">
    <location>
        <begin position="31"/>
        <end position="62"/>
    </location>
</feature>
<dbReference type="SUPFAM" id="SSF48695">
    <property type="entry name" value="Multiheme cytochromes"/>
    <property type="match status" value="1"/>
</dbReference>
<dbReference type="GO" id="GO:0016491">
    <property type="term" value="F:oxidoreductase activity"/>
    <property type="evidence" value="ECO:0007669"/>
    <property type="project" value="TreeGrafter"/>
</dbReference>
<dbReference type="NCBIfam" id="TIGR03507">
    <property type="entry name" value="decahem_SO1788"/>
    <property type="match status" value="1"/>
</dbReference>
<comment type="caution">
    <text evidence="5">The sequence shown here is derived from an EMBL/GenBank/DDBJ whole genome shotgun (WGS) entry which is preliminary data.</text>
</comment>
<dbReference type="CDD" id="cd08168">
    <property type="entry name" value="Cytochrom_C3"/>
    <property type="match status" value="1"/>
</dbReference>
<dbReference type="OrthoDB" id="9146465at2"/>